<dbReference type="AlphaFoldDB" id="A0A9X2XWS5"/>
<comment type="caution">
    <text evidence="1">The sequence shown here is derived from an EMBL/GenBank/DDBJ whole genome shotgun (WGS) entry which is preliminary data.</text>
</comment>
<dbReference type="EMBL" id="JAOTIF010000008">
    <property type="protein sequence ID" value="MCU7549962.1"/>
    <property type="molecule type" value="Genomic_DNA"/>
</dbReference>
<name>A0A9X2XWS5_9BACT</name>
<sequence>MVSSNQYKELRYQYEVLLARYDIRDHYLNEIVEEVYQNIGQVLSLVRLQLSLLTHNNDVAKEKATEPSHLVGRVIQDLKNMCKSFHPETELLFNSGMIRLLEHELKLLNSDQESSAIEVMGEPCSLPAGIELIVFRMLQEMLFGLIKKHKRHPISVTVAYEKNGVTFIVKHAGKPIERTQWNMPDDSFSLKRLPLHQRAELINAKLQVHYSKANQTCIKLTVPIKNALYE</sequence>
<dbReference type="Gene3D" id="3.30.565.10">
    <property type="entry name" value="Histidine kinase-like ATPase, C-terminal domain"/>
    <property type="match status" value="1"/>
</dbReference>
<evidence type="ECO:0008006" key="3">
    <source>
        <dbReference type="Google" id="ProtNLM"/>
    </source>
</evidence>
<reference evidence="1" key="2">
    <citation type="submission" date="2023-04" db="EMBL/GenBank/DDBJ databases">
        <title>Paracnuella aquatica gen. nov., sp. nov., a member of the family Chitinophagaceae isolated from a hot spring.</title>
        <authorList>
            <person name="Wang C."/>
        </authorList>
    </citation>
    <scope>NUCLEOTIDE SEQUENCE</scope>
    <source>
        <strain evidence="1">LB-8</strain>
    </source>
</reference>
<accession>A0A9X2XWS5</accession>
<proteinExistence type="predicted"/>
<gene>
    <name evidence="1" type="ORF">OCK74_12590</name>
</gene>
<protein>
    <recommendedName>
        <fullName evidence="3">Signal transduction histidine kinase subgroup 3 dimerisation and phosphoacceptor domain-containing protein</fullName>
    </recommendedName>
</protein>
<reference evidence="1" key="1">
    <citation type="submission" date="2022-09" db="EMBL/GenBank/DDBJ databases">
        <authorList>
            <person name="Yuan C."/>
            <person name="Ke Z."/>
        </authorList>
    </citation>
    <scope>NUCLEOTIDE SEQUENCE</scope>
    <source>
        <strain evidence="1">LB-8</strain>
    </source>
</reference>
<dbReference type="RefSeq" id="WP_279297401.1">
    <property type="nucleotide sequence ID" value="NZ_JAOTIF010000008.1"/>
</dbReference>
<organism evidence="1 2">
    <name type="scientific">Paraflavisolibacter caeni</name>
    <dbReference type="NCBI Taxonomy" id="2982496"/>
    <lineage>
        <taxon>Bacteria</taxon>
        <taxon>Pseudomonadati</taxon>
        <taxon>Bacteroidota</taxon>
        <taxon>Chitinophagia</taxon>
        <taxon>Chitinophagales</taxon>
        <taxon>Chitinophagaceae</taxon>
        <taxon>Paraflavisolibacter</taxon>
    </lineage>
</organism>
<dbReference type="InterPro" id="IPR036890">
    <property type="entry name" value="HATPase_C_sf"/>
</dbReference>
<evidence type="ECO:0000313" key="2">
    <source>
        <dbReference type="Proteomes" id="UP001155483"/>
    </source>
</evidence>
<evidence type="ECO:0000313" key="1">
    <source>
        <dbReference type="EMBL" id="MCU7549962.1"/>
    </source>
</evidence>
<keyword evidence="2" id="KW-1185">Reference proteome</keyword>
<dbReference type="Proteomes" id="UP001155483">
    <property type="component" value="Unassembled WGS sequence"/>
</dbReference>